<protein>
    <submittedName>
        <fullName evidence="1">Uncharacterized protein</fullName>
    </submittedName>
</protein>
<comment type="caution">
    <text evidence="1">The sequence shown here is derived from an EMBL/GenBank/DDBJ whole genome shotgun (WGS) entry which is preliminary data.</text>
</comment>
<sequence>MANAHRRRNQLARVKVNGMWFTKDSEIKEEVSRAFQLLLSDPGGWKPSINGLSFERPDGWKWNGWRSLL</sequence>
<gene>
    <name evidence="1" type="ORF">CK203_033200</name>
</gene>
<dbReference type="Proteomes" id="UP000288805">
    <property type="component" value="Unassembled WGS sequence"/>
</dbReference>
<dbReference type="AlphaFoldDB" id="A0A438G089"/>
<proteinExistence type="predicted"/>
<reference evidence="1 2" key="1">
    <citation type="journal article" date="2018" name="PLoS Genet.">
        <title>Population sequencing reveals clonal diversity and ancestral inbreeding in the grapevine cultivar Chardonnay.</title>
        <authorList>
            <person name="Roach M.J."/>
            <person name="Johnson D.L."/>
            <person name="Bohlmann J."/>
            <person name="van Vuuren H.J."/>
            <person name="Jones S.J."/>
            <person name="Pretorius I.S."/>
            <person name="Schmidt S.A."/>
            <person name="Borneman A.R."/>
        </authorList>
    </citation>
    <scope>NUCLEOTIDE SEQUENCE [LARGE SCALE GENOMIC DNA]</scope>
    <source>
        <strain evidence="2">cv. Chardonnay</strain>
        <tissue evidence="1">Leaf</tissue>
    </source>
</reference>
<accession>A0A438G089</accession>
<dbReference type="EMBL" id="QGNW01000687">
    <property type="protein sequence ID" value="RVW65631.1"/>
    <property type="molecule type" value="Genomic_DNA"/>
</dbReference>
<evidence type="ECO:0000313" key="1">
    <source>
        <dbReference type="EMBL" id="RVW65631.1"/>
    </source>
</evidence>
<name>A0A438G089_VITVI</name>
<evidence type="ECO:0000313" key="2">
    <source>
        <dbReference type="Proteomes" id="UP000288805"/>
    </source>
</evidence>
<organism evidence="1 2">
    <name type="scientific">Vitis vinifera</name>
    <name type="common">Grape</name>
    <dbReference type="NCBI Taxonomy" id="29760"/>
    <lineage>
        <taxon>Eukaryota</taxon>
        <taxon>Viridiplantae</taxon>
        <taxon>Streptophyta</taxon>
        <taxon>Embryophyta</taxon>
        <taxon>Tracheophyta</taxon>
        <taxon>Spermatophyta</taxon>
        <taxon>Magnoliopsida</taxon>
        <taxon>eudicotyledons</taxon>
        <taxon>Gunneridae</taxon>
        <taxon>Pentapetalae</taxon>
        <taxon>rosids</taxon>
        <taxon>Vitales</taxon>
        <taxon>Vitaceae</taxon>
        <taxon>Viteae</taxon>
        <taxon>Vitis</taxon>
    </lineage>
</organism>